<name>A0A7Z0E1K2_RHILE</name>
<comment type="caution">
    <text evidence="1">The sequence shown here is derived from an EMBL/GenBank/DDBJ whole genome shotgun (WGS) entry which is preliminary data.</text>
</comment>
<evidence type="ECO:0000313" key="1">
    <source>
        <dbReference type="EMBL" id="NYJ13383.1"/>
    </source>
</evidence>
<gene>
    <name evidence="1" type="ORF">GGI64_004467</name>
</gene>
<reference evidence="1 2" key="1">
    <citation type="submission" date="2020-07" db="EMBL/GenBank/DDBJ databases">
        <title>Genomic Encyclopedia of Type Strains, Phase IV (KMG-V): Genome sequencing to study the core and pangenomes of soil and plant-associated prokaryotes.</title>
        <authorList>
            <person name="Whitman W."/>
        </authorList>
    </citation>
    <scope>NUCLEOTIDE SEQUENCE [LARGE SCALE GENOMIC DNA]</scope>
    <source>
        <strain evidence="1 2">SEMIA 4052</strain>
    </source>
</reference>
<dbReference type="EMBL" id="JACBZV010000008">
    <property type="protein sequence ID" value="NYJ13383.1"/>
    <property type="molecule type" value="Genomic_DNA"/>
</dbReference>
<proteinExistence type="predicted"/>
<dbReference type="Proteomes" id="UP000535276">
    <property type="component" value="Unassembled WGS sequence"/>
</dbReference>
<dbReference type="AlphaFoldDB" id="A0A7Z0E1K2"/>
<organism evidence="1 2">
    <name type="scientific">Rhizobium leguminosarum</name>
    <dbReference type="NCBI Taxonomy" id="384"/>
    <lineage>
        <taxon>Bacteria</taxon>
        <taxon>Pseudomonadati</taxon>
        <taxon>Pseudomonadota</taxon>
        <taxon>Alphaproteobacteria</taxon>
        <taxon>Hyphomicrobiales</taxon>
        <taxon>Rhizobiaceae</taxon>
        <taxon>Rhizobium/Agrobacterium group</taxon>
        <taxon>Rhizobium</taxon>
    </lineage>
</organism>
<evidence type="ECO:0000313" key="2">
    <source>
        <dbReference type="Proteomes" id="UP000535276"/>
    </source>
</evidence>
<accession>A0A7Z0E1K2</accession>
<protein>
    <submittedName>
        <fullName evidence="1">Uncharacterized protein</fullName>
    </submittedName>
</protein>
<sequence length="117" mass="13601">MIPQTRRLLQFFEPYCGDTETIQRLLEMVDDRGSWSRAHNLFQHIRHKTLRAEKTFDHTARAQYLFEEVCAKSLYNLSRGPAPFDVDAPFWIVPNALSLAKQLNLDPVEVVDVLDKV</sequence>